<keyword evidence="3" id="KW-0547">Nucleotide-binding</keyword>
<evidence type="ECO:0000256" key="1">
    <source>
        <dbReference type="ARBA" id="ARBA00005417"/>
    </source>
</evidence>
<reference evidence="7" key="1">
    <citation type="journal article" date="2019" name="Int. J. Syst. Evol. Microbiol.">
        <title>The Global Catalogue of Microorganisms (GCM) 10K type strain sequencing project: providing services to taxonomists for standard genome sequencing and annotation.</title>
        <authorList>
            <consortium name="The Broad Institute Genomics Platform"/>
            <consortium name="The Broad Institute Genome Sequencing Center for Infectious Disease"/>
            <person name="Wu L."/>
            <person name="Ma J."/>
        </authorList>
    </citation>
    <scope>NUCLEOTIDE SEQUENCE [LARGE SCALE GENOMIC DNA]</scope>
    <source>
        <strain evidence="7">JCM 17342</strain>
    </source>
</reference>
<dbReference type="Gene3D" id="3.40.50.300">
    <property type="entry name" value="P-loop containing nucleotide triphosphate hydrolases"/>
    <property type="match status" value="1"/>
</dbReference>
<evidence type="ECO:0000256" key="4">
    <source>
        <dbReference type="ARBA" id="ARBA00022840"/>
    </source>
</evidence>
<dbReference type="Proteomes" id="UP001501747">
    <property type="component" value="Unassembled WGS sequence"/>
</dbReference>
<evidence type="ECO:0000256" key="2">
    <source>
        <dbReference type="ARBA" id="ARBA00022448"/>
    </source>
</evidence>
<dbReference type="InterPro" id="IPR027417">
    <property type="entry name" value="P-loop_NTPase"/>
</dbReference>
<dbReference type="InterPro" id="IPR003593">
    <property type="entry name" value="AAA+_ATPase"/>
</dbReference>
<evidence type="ECO:0000256" key="3">
    <source>
        <dbReference type="ARBA" id="ARBA00022741"/>
    </source>
</evidence>
<comment type="similarity">
    <text evidence="1">Belongs to the ABC transporter superfamily.</text>
</comment>
<dbReference type="PROSITE" id="PS50893">
    <property type="entry name" value="ABC_TRANSPORTER_2"/>
    <property type="match status" value="1"/>
</dbReference>
<keyword evidence="2" id="KW-0813">Transport</keyword>
<evidence type="ECO:0000313" key="7">
    <source>
        <dbReference type="Proteomes" id="UP001501747"/>
    </source>
</evidence>
<feature type="domain" description="ABC transporter" evidence="5">
    <location>
        <begin position="2"/>
        <end position="227"/>
    </location>
</feature>
<sequence length="293" mass="31221">MLSAWGLTKVYDGRKVVDQVGFELQPGTVTAFLGPNGAGKSTTLRMISGLTVPDAGQSLVAGRPFTQWPNPSYVAGVLLDGQAVHPGRSGLTHLRTSAMLSGVPKRRCDEVLQMVGLADAAKRKIGKYSLGMRQRLGLAHALLTNPPVLILDEPINGLDPEGIRSVRTLLRDYAARGGTVLLSSHVLSEVDQTADRVLMIGGGRILRDGPLAELTKSNRTLVKAADMNRLAQVLMENQLQPMQGADGHIAVNATLQQVSELAMKSGIAVLSLKEDQLSLEDLFFQVTGNGGQA</sequence>
<dbReference type="PANTHER" id="PTHR43335">
    <property type="entry name" value="ABC TRANSPORTER, ATP-BINDING PROTEIN"/>
    <property type="match status" value="1"/>
</dbReference>
<name>A0ABP7SSY5_9PSEU</name>
<dbReference type="Pfam" id="PF00005">
    <property type="entry name" value="ABC_tran"/>
    <property type="match status" value="1"/>
</dbReference>
<comment type="caution">
    <text evidence="6">The sequence shown here is derived from an EMBL/GenBank/DDBJ whole genome shotgun (WGS) entry which is preliminary data.</text>
</comment>
<dbReference type="PANTHER" id="PTHR43335:SF4">
    <property type="entry name" value="ABC TRANSPORTER, ATP-BINDING PROTEIN"/>
    <property type="match status" value="1"/>
</dbReference>
<protein>
    <submittedName>
        <fullName evidence="6">ATP-binding cassette domain-containing protein</fullName>
    </submittedName>
</protein>
<dbReference type="SUPFAM" id="SSF52540">
    <property type="entry name" value="P-loop containing nucleoside triphosphate hydrolases"/>
    <property type="match status" value="1"/>
</dbReference>
<keyword evidence="4 6" id="KW-0067">ATP-binding</keyword>
<dbReference type="GO" id="GO:0005524">
    <property type="term" value="F:ATP binding"/>
    <property type="evidence" value="ECO:0007669"/>
    <property type="project" value="UniProtKB-KW"/>
</dbReference>
<dbReference type="EMBL" id="BAABAL010000017">
    <property type="protein sequence ID" value="GAA4015988.1"/>
    <property type="molecule type" value="Genomic_DNA"/>
</dbReference>
<keyword evidence="7" id="KW-1185">Reference proteome</keyword>
<dbReference type="RefSeq" id="WP_344877660.1">
    <property type="nucleotide sequence ID" value="NZ_BAABAL010000017.1"/>
</dbReference>
<proteinExistence type="inferred from homology"/>
<organism evidence="6 7">
    <name type="scientific">Allokutzneria multivorans</name>
    <dbReference type="NCBI Taxonomy" id="1142134"/>
    <lineage>
        <taxon>Bacteria</taxon>
        <taxon>Bacillati</taxon>
        <taxon>Actinomycetota</taxon>
        <taxon>Actinomycetes</taxon>
        <taxon>Pseudonocardiales</taxon>
        <taxon>Pseudonocardiaceae</taxon>
        <taxon>Allokutzneria</taxon>
    </lineage>
</organism>
<dbReference type="SMART" id="SM00382">
    <property type="entry name" value="AAA"/>
    <property type="match status" value="1"/>
</dbReference>
<evidence type="ECO:0000259" key="5">
    <source>
        <dbReference type="PROSITE" id="PS50893"/>
    </source>
</evidence>
<gene>
    <name evidence="6" type="ORF">GCM10022247_43720</name>
</gene>
<dbReference type="InterPro" id="IPR003439">
    <property type="entry name" value="ABC_transporter-like_ATP-bd"/>
</dbReference>
<evidence type="ECO:0000313" key="6">
    <source>
        <dbReference type="EMBL" id="GAA4015988.1"/>
    </source>
</evidence>
<accession>A0ABP7SSY5</accession>